<accession>A0AAW2FEH1</accession>
<reference evidence="1 2" key="1">
    <citation type="submission" date="2023-03" db="EMBL/GenBank/DDBJ databases">
        <title>High recombination rates correlate with genetic variation in Cardiocondyla obscurior ants.</title>
        <authorList>
            <person name="Errbii M."/>
        </authorList>
    </citation>
    <scope>NUCLEOTIDE SEQUENCE [LARGE SCALE GENOMIC DNA]</scope>
    <source>
        <strain evidence="1">Alpha-2009</strain>
        <tissue evidence="1">Whole body</tissue>
    </source>
</reference>
<evidence type="ECO:0000313" key="2">
    <source>
        <dbReference type="Proteomes" id="UP001430953"/>
    </source>
</evidence>
<sequence>MQIETLLRNRKIFLFLIINWRLKRDFLLLEREMTSKLYCGAHSRRTIKRGFICGMT</sequence>
<evidence type="ECO:0000313" key="1">
    <source>
        <dbReference type="EMBL" id="KAL0112347.1"/>
    </source>
</evidence>
<keyword evidence="2" id="KW-1185">Reference proteome</keyword>
<proteinExistence type="predicted"/>
<dbReference type="EMBL" id="JADYXP020000012">
    <property type="protein sequence ID" value="KAL0112347.1"/>
    <property type="molecule type" value="Genomic_DNA"/>
</dbReference>
<protein>
    <submittedName>
        <fullName evidence="1">Uncharacterized protein</fullName>
    </submittedName>
</protein>
<dbReference type="AlphaFoldDB" id="A0AAW2FEH1"/>
<gene>
    <name evidence="1" type="ORF">PUN28_011991</name>
</gene>
<organism evidence="1 2">
    <name type="scientific">Cardiocondyla obscurior</name>
    <dbReference type="NCBI Taxonomy" id="286306"/>
    <lineage>
        <taxon>Eukaryota</taxon>
        <taxon>Metazoa</taxon>
        <taxon>Ecdysozoa</taxon>
        <taxon>Arthropoda</taxon>
        <taxon>Hexapoda</taxon>
        <taxon>Insecta</taxon>
        <taxon>Pterygota</taxon>
        <taxon>Neoptera</taxon>
        <taxon>Endopterygota</taxon>
        <taxon>Hymenoptera</taxon>
        <taxon>Apocrita</taxon>
        <taxon>Aculeata</taxon>
        <taxon>Formicoidea</taxon>
        <taxon>Formicidae</taxon>
        <taxon>Myrmicinae</taxon>
        <taxon>Cardiocondyla</taxon>
    </lineage>
</organism>
<name>A0AAW2FEH1_9HYME</name>
<comment type="caution">
    <text evidence="1">The sequence shown here is derived from an EMBL/GenBank/DDBJ whole genome shotgun (WGS) entry which is preliminary data.</text>
</comment>
<dbReference type="Proteomes" id="UP001430953">
    <property type="component" value="Unassembled WGS sequence"/>
</dbReference>